<dbReference type="AlphaFoldDB" id="Q5AQS7"/>
<organism evidence="1 2">
    <name type="scientific">Emericella nidulans (strain FGSC A4 / ATCC 38163 / CBS 112.46 / NRRL 194 / M139)</name>
    <name type="common">Aspergillus nidulans</name>
    <dbReference type="NCBI Taxonomy" id="227321"/>
    <lineage>
        <taxon>Eukaryota</taxon>
        <taxon>Fungi</taxon>
        <taxon>Dikarya</taxon>
        <taxon>Ascomycota</taxon>
        <taxon>Pezizomycotina</taxon>
        <taxon>Eurotiomycetes</taxon>
        <taxon>Eurotiomycetidae</taxon>
        <taxon>Eurotiales</taxon>
        <taxon>Aspergillaceae</taxon>
        <taxon>Aspergillus</taxon>
        <taxon>Aspergillus subgen. Nidulantes</taxon>
    </lineage>
</organism>
<reference evidence="2" key="2">
    <citation type="journal article" date="2009" name="Fungal Genet. Biol.">
        <title>The 2008 update of the Aspergillus nidulans genome annotation: a community effort.</title>
        <authorList>
            <person name="Wortman J.R."/>
            <person name="Gilsenan J.M."/>
            <person name="Joardar V."/>
            <person name="Deegan J."/>
            <person name="Clutterbuck J."/>
            <person name="Andersen M.R."/>
            <person name="Archer D."/>
            <person name="Bencina M."/>
            <person name="Braus G."/>
            <person name="Coutinho P."/>
            <person name="von Dohren H."/>
            <person name="Doonan J."/>
            <person name="Driessen A.J."/>
            <person name="Durek P."/>
            <person name="Espeso E."/>
            <person name="Fekete E."/>
            <person name="Flipphi M."/>
            <person name="Estrada C.G."/>
            <person name="Geysens S."/>
            <person name="Goldman G."/>
            <person name="de Groot P.W."/>
            <person name="Hansen K."/>
            <person name="Harris S.D."/>
            <person name="Heinekamp T."/>
            <person name="Helmstaedt K."/>
            <person name="Henrissat B."/>
            <person name="Hofmann G."/>
            <person name="Homan T."/>
            <person name="Horio T."/>
            <person name="Horiuchi H."/>
            <person name="James S."/>
            <person name="Jones M."/>
            <person name="Karaffa L."/>
            <person name="Karanyi Z."/>
            <person name="Kato M."/>
            <person name="Keller N."/>
            <person name="Kelly D.E."/>
            <person name="Kiel J.A."/>
            <person name="Kim J.M."/>
            <person name="van der Klei I.J."/>
            <person name="Klis F.M."/>
            <person name="Kovalchuk A."/>
            <person name="Krasevec N."/>
            <person name="Kubicek C.P."/>
            <person name="Liu B."/>
            <person name="Maccabe A."/>
            <person name="Meyer V."/>
            <person name="Mirabito P."/>
            <person name="Miskei M."/>
            <person name="Mos M."/>
            <person name="Mullins J."/>
            <person name="Nelson D.R."/>
            <person name="Nielsen J."/>
            <person name="Oakley B.R."/>
            <person name="Osmani S.A."/>
            <person name="Pakula T."/>
            <person name="Paszewski A."/>
            <person name="Paulsen I."/>
            <person name="Pilsyk S."/>
            <person name="Pocsi I."/>
            <person name="Punt P.J."/>
            <person name="Ram A.F."/>
            <person name="Ren Q."/>
            <person name="Robellet X."/>
            <person name="Robson G."/>
            <person name="Seiboth B."/>
            <person name="van Solingen P."/>
            <person name="Specht T."/>
            <person name="Sun J."/>
            <person name="Taheri-Talesh N."/>
            <person name="Takeshita N."/>
            <person name="Ussery D."/>
            <person name="vanKuyk P.A."/>
            <person name="Visser H."/>
            <person name="van de Vondervoort P.J."/>
            <person name="de Vries R.P."/>
            <person name="Walton J."/>
            <person name="Xiang X."/>
            <person name="Xiong Y."/>
            <person name="Zeng A.P."/>
            <person name="Brandt B.W."/>
            <person name="Cornell M.J."/>
            <person name="van den Hondel C.A."/>
            <person name="Visser J."/>
            <person name="Oliver S.G."/>
            <person name="Turner G."/>
        </authorList>
    </citation>
    <scope>GENOME REANNOTATION</scope>
    <source>
        <strain evidence="2">FGSC A4 / ATCC 38163 / CBS 112.46 / NRRL 194 / M139</strain>
    </source>
</reference>
<reference evidence="2" key="1">
    <citation type="journal article" date="2005" name="Nature">
        <title>Sequencing of Aspergillus nidulans and comparative analysis with A. fumigatus and A. oryzae.</title>
        <authorList>
            <person name="Galagan J.E."/>
            <person name="Calvo S.E."/>
            <person name="Cuomo C."/>
            <person name="Ma L.J."/>
            <person name="Wortman J.R."/>
            <person name="Batzoglou S."/>
            <person name="Lee S.I."/>
            <person name="Basturkmen M."/>
            <person name="Spevak C.C."/>
            <person name="Clutterbuck J."/>
            <person name="Kapitonov V."/>
            <person name="Jurka J."/>
            <person name="Scazzocchio C."/>
            <person name="Farman M."/>
            <person name="Butler J."/>
            <person name="Purcell S."/>
            <person name="Harris S."/>
            <person name="Braus G.H."/>
            <person name="Draht O."/>
            <person name="Busch S."/>
            <person name="D'Enfert C."/>
            <person name="Bouchier C."/>
            <person name="Goldman G.H."/>
            <person name="Bell-Pedersen D."/>
            <person name="Griffiths-Jones S."/>
            <person name="Doonan J.H."/>
            <person name="Yu J."/>
            <person name="Vienken K."/>
            <person name="Pain A."/>
            <person name="Freitag M."/>
            <person name="Selker E.U."/>
            <person name="Archer D.B."/>
            <person name="Penalva M.A."/>
            <person name="Oakley B.R."/>
            <person name="Momany M."/>
            <person name="Tanaka T."/>
            <person name="Kumagai T."/>
            <person name="Asai K."/>
            <person name="Machida M."/>
            <person name="Nierman W.C."/>
            <person name="Denning D.W."/>
            <person name="Caddick M."/>
            <person name="Hynes M."/>
            <person name="Paoletti M."/>
            <person name="Fischer R."/>
            <person name="Miller B."/>
            <person name="Dyer P."/>
            <person name="Sachs M.S."/>
            <person name="Osmani S.A."/>
            <person name="Birren B.W."/>
        </authorList>
    </citation>
    <scope>NUCLEOTIDE SEQUENCE [LARGE SCALE GENOMIC DNA]</scope>
    <source>
        <strain evidence="2">FGSC A4 / ATCC 38163 / CBS 112.46 / NRRL 194 / M139</strain>
    </source>
</reference>
<name>Q5AQS7_EMENI</name>
<gene>
    <name evidence="1" type="ORF">ANIA_09353</name>
</gene>
<dbReference type="GeneID" id="2867875"/>
<keyword evidence="2" id="KW-1185">Reference proteome</keyword>
<evidence type="ECO:0008006" key="3">
    <source>
        <dbReference type="Google" id="ProtNLM"/>
    </source>
</evidence>
<dbReference type="eggNOG" id="ENOG502T0C6">
    <property type="taxonomic scope" value="Eukaryota"/>
</dbReference>
<proteinExistence type="predicted"/>
<dbReference type="VEuPathDB" id="FungiDB:AN9353"/>
<dbReference type="HOGENOM" id="CLU_2263710_0_0_1"/>
<evidence type="ECO:0000313" key="1">
    <source>
        <dbReference type="EMBL" id="CBF87460.1"/>
    </source>
</evidence>
<dbReference type="EMBL" id="BN001308">
    <property type="protein sequence ID" value="CBF87460.1"/>
    <property type="molecule type" value="Genomic_DNA"/>
</dbReference>
<protein>
    <recommendedName>
        <fullName evidence="3">ABM domain-containing protein</fullName>
    </recommendedName>
</protein>
<sequence>MAITELLLPTFKTDPETQSLLQIQVASLFSPFRGMPGFRSFFRGRILAEAGEPVDESGGRGILVIEWDELPSFHAFYPNSRTFQEFLAVARQFVKAPEYPGII</sequence>
<accession>C8VR58</accession>
<evidence type="ECO:0000313" key="2">
    <source>
        <dbReference type="Proteomes" id="UP000000560"/>
    </source>
</evidence>
<dbReference type="OrthoDB" id="4425169at2759"/>
<accession>Q5AQS7</accession>
<dbReference type="RefSeq" id="XP_682622.1">
    <property type="nucleotide sequence ID" value="XM_677530.1"/>
</dbReference>
<dbReference type="Proteomes" id="UP000000560">
    <property type="component" value="Chromosome VIII"/>
</dbReference>
<dbReference type="InParanoid" id="Q5AQS7"/>
<dbReference type="KEGG" id="ani:ANIA_09353"/>
<dbReference type="Gene3D" id="3.30.70.100">
    <property type="match status" value="1"/>
</dbReference>